<gene>
    <name evidence="1" type="ORF">F9L07_15580</name>
</gene>
<evidence type="ECO:0000313" key="1">
    <source>
        <dbReference type="EMBL" id="KAB2813105.1"/>
    </source>
</evidence>
<dbReference type="AlphaFoldDB" id="A0A7J5E4H7"/>
<proteinExistence type="predicted"/>
<evidence type="ECO:0000313" key="2">
    <source>
        <dbReference type="Proteomes" id="UP000449906"/>
    </source>
</evidence>
<name>A0A7J5E4H7_NOCSI</name>
<dbReference type="RefSeq" id="WP_151580409.1">
    <property type="nucleotide sequence ID" value="NZ_WBVM01000001.1"/>
</dbReference>
<comment type="caution">
    <text evidence="1">The sequence shown here is derived from an EMBL/GenBank/DDBJ whole genome shotgun (WGS) entry which is preliminary data.</text>
</comment>
<accession>A0A7J5E4H7</accession>
<reference evidence="1 2" key="1">
    <citation type="submission" date="2019-09" db="EMBL/GenBank/DDBJ databases">
        <title>Pimelobacter sp. isolated from Paulinella.</title>
        <authorList>
            <person name="Jeong S.E."/>
        </authorList>
    </citation>
    <scope>NUCLEOTIDE SEQUENCE [LARGE SCALE GENOMIC DNA]</scope>
    <source>
        <strain evidence="1 2">Pch-N</strain>
    </source>
</reference>
<protein>
    <submittedName>
        <fullName evidence="1">Uncharacterized protein</fullName>
    </submittedName>
</protein>
<dbReference type="EMBL" id="WBVM01000001">
    <property type="protein sequence ID" value="KAB2813105.1"/>
    <property type="molecule type" value="Genomic_DNA"/>
</dbReference>
<organism evidence="1 2">
    <name type="scientific">Nocardioides simplex</name>
    <name type="common">Arthrobacter simplex</name>
    <dbReference type="NCBI Taxonomy" id="2045"/>
    <lineage>
        <taxon>Bacteria</taxon>
        <taxon>Bacillati</taxon>
        <taxon>Actinomycetota</taxon>
        <taxon>Actinomycetes</taxon>
        <taxon>Propionibacteriales</taxon>
        <taxon>Nocardioidaceae</taxon>
        <taxon>Pimelobacter</taxon>
    </lineage>
</organism>
<sequence length="127" mass="14240">MPKPRTTMPRLFLEHPDLFGRRGKVRWRQPTSADEYIGLRAAELQHHLSLVVADRARASGEPNGRIEERSGLAAGRLSKLLRGHGQMTFRDVMAIEGALGPVLAVLDYQRVQIEDAVLRERFTGEAV</sequence>
<dbReference type="Proteomes" id="UP000449906">
    <property type="component" value="Unassembled WGS sequence"/>
</dbReference>